<dbReference type="AlphaFoldDB" id="A0A5B7K541"/>
<sequence length="17" mass="1755">MTPGVVASALGRIGRNR</sequence>
<keyword evidence="2" id="KW-1185">Reference proteome</keyword>
<comment type="caution">
    <text evidence="1">The sequence shown here is derived from an EMBL/GenBank/DDBJ whole genome shotgun (WGS) entry which is preliminary data.</text>
</comment>
<proteinExistence type="predicted"/>
<dbReference type="EMBL" id="VSRR010128061">
    <property type="protein sequence ID" value="MPD01657.1"/>
    <property type="molecule type" value="Genomic_DNA"/>
</dbReference>
<dbReference type="Proteomes" id="UP000324222">
    <property type="component" value="Unassembled WGS sequence"/>
</dbReference>
<evidence type="ECO:0000313" key="2">
    <source>
        <dbReference type="Proteomes" id="UP000324222"/>
    </source>
</evidence>
<accession>A0A5B7K541</accession>
<evidence type="ECO:0000313" key="1">
    <source>
        <dbReference type="EMBL" id="MPD01657.1"/>
    </source>
</evidence>
<organism evidence="1 2">
    <name type="scientific">Portunus trituberculatus</name>
    <name type="common">Swimming crab</name>
    <name type="synonym">Neptunus trituberculatus</name>
    <dbReference type="NCBI Taxonomy" id="210409"/>
    <lineage>
        <taxon>Eukaryota</taxon>
        <taxon>Metazoa</taxon>
        <taxon>Ecdysozoa</taxon>
        <taxon>Arthropoda</taxon>
        <taxon>Crustacea</taxon>
        <taxon>Multicrustacea</taxon>
        <taxon>Malacostraca</taxon>
        <taxon>Eumalacostraca</taxon>
        <taxon>Eucarida</taxon>
        <taxon>Decapoda</taxon>
        <taxon>Pleocyemata</taxon>
        <taxon>Brachyura</taxon>
        <taxon>Eubrachyura</taxon>
        <taxon>Portunoidea</taxon>
        <taxon>Portunidae</taxon>
        <taxon>Portuninae</taxon>
        <taxon>Portunus</taxon>
    </lineage>
</organism>
<gene>
    <name evidence="1" type="ORF">E2C01_097194</name>
</gene>
<reference evidence="1 2" key="1">
    <citation type="submission" date="2019-05" db="EMBL/GenBank/DDBJ databases">
        <title>Another draft genome of Portunus trituberculatus and its Hox gene families provides insights of decapod evolution.</title>
        <authorList>
            <person name="Jeong J.-H."/>
            <person name="Song I."/>
            <person name="Kim S."/>
            <person name="Choi T."/>
            <person name="Kim D."/>
            <person name="Ryu S."/>
            <person name="Kim W."/>
        </authorList>
    </citation>
    <scope>NUCLEOTIDE SEQUENCE [LARGE SCALE GENOMIC DNA]</scope>
    <source>
        <tissue evidence="1">Muscle</tissue>
    </source>
</reference>
<protein>
    <submittedName>
        <fullName evidence="1">Uncharacterized protein</fullName>
    </submittedName>
</protein>
<name>A0A5B7K541_PORTR</name>